<proteinExistence type="inferred from homology"/>
<dbReference type="GO" id="GO:0005737">
    <property type="term" value="C:cytoplasm"/>
    <property type="evidence" value="ECO:0007669"/>
    <property type="project" value="UniProtKB-SubCell"/>
</dbReference>
<dbReference type="OrthoDB" id="10016075at2759"/>
<evidence type="ECO:0000256" key="3">
    <source>
        <dbReference type="ARBA" id="ARBA00022448"/>
    </source>
</evidence>
<accession>A0A2Y9RZ31</accession>
<dbReference type="STRING" id="9755.ENSPCTP00005004145"/>
<reference evidence="7" key="1">
    <citation type="submission" date="2025-08" db="UniProtKB">
        <authorList>
            <consortium name="RefSeq"/>
        </authorList>
    </citation>
    <scope>IDENTIFICATION</scope>
    <source>
        <tissue evidence="7">Muscle</tissue>
    </source>
</reference>
<dbReference type="InParanoid" id="A0A2Y9RZ31"/>
<comment type="similarity">
    <text evidence="2">Belongs to the calycin superfamily. Fatty-acid binding protein (FABP) family.</text>
</comment>
<dbReference type="InterPro" id="IPR031259">
    <property type="entry name" value="ILBP"/>
</dbReference>
<evidence type="ECO:0000256" key="1">
    <source>
        <dbReference type="ARBA" id="ARBA00004496"/>
    </source>
</evidence>
<dbReference type="InterPro" id="IPR012674">
    <property type="entry name" value="Calycin"/>
</dbReference>
<dbReference type="FunCoup" id="A0A2Y9RZ31">
    <property type="interactions" value="70"/>
</dbReference>
<keyword evidence="3" id="KW-0813">Transport</keyword>
<name>A0A2Y9RZ31_PHYMC</name>
<evidence type="ECO:0000313" key="6">
    <source>
        <dbReference type="Proteomes" id="UP000248484"/>
    </source>
</evidence>
<dbReference type="Gene3D" id="2.40.128.20">
    <property type="match status" value="1"/>
</dbReference>
<dbReference type="InterPro" id="IPR000463">
    <property type="entry name" value="Fatty_acid-bd"/>
</dbReference>
<protein>
    <submittedName>
        <fullName evidence="7">LOW QUALITY PROTEIN: gastrotropin</fullName>
    </submittedName>
</protein>
<evidence type="ECO:0000313" key="7">
    <source>
        <dbReference type="RefSeq" id="XP_023971593.1"/>
    </source>
</evidence>
<dbReference type="CTD" id="2172"/>
<keyword evidence="4" id="KW-0963">Cytoplasm</keyword>
<sequence>MSSAQGNGGGSASMQCRRCTAFSGKYETESEKDYDKFMKRLGLPSDRIEKGRNLKIISEVQQDGQNFTWSQNYPGGPSITNNFTIGKECNMETVTGKKFKATVQMEGGKVVVNFPHYNYIVEIMDGKLVEISTFEGVSYERASKTLA</sequence>
<organism evidence="6 7">
    <name type="scientific">Physeter macrocephalus</name>
    <name type="common">Sperm whale</name>
    <name type="synonym">Physeter catodon</name>
    <dbReference type="NCBI Taxonomy" id="9755"/>
    <lineage>
        <taxon>Eukaryota</taxon>
        <taxon>Metazoa</taxon>
        <taxon>Chordata</taxon>
        <taxon>Craniata</taxon>
        <taxon>Vertebrata</taxon>
        <taxon>Euteleostomi</taxon>
        <taxon>Mammalia</taxon>
        <taxon>Eutheria</taxon>
        <taxon>Laurasiatheria</taxon>
        <taxon>Artiodactyla</taxon>
        <taxon>Whippomorpha</taxon>
        <taxon>Cetacea</taxon>
        <taxon>Odontoceti</taxon>
        <taxon>Physeteridae</taxon>
        <taxon>Physeter</taxon>
    </lineage>
</organism>
<dbReference type="AlphaFoldDB" id="A0A2Y9RZ31"/>
<dbReference type="Proteomes" id="UP000248484">
    <property type="component" value="Chromosome 8"/>
</dbReference>
<dbReference type="RefSeq" id="XP_023971593.1">
    <property type="nucleotide sequence ID" value="XM_024115825.1"/>
</dbReference>
<dbReference type="PANTHER" id="PTHR11955">
    <property type="entry name" value="FATTY ACID BINDING PROTEIN"/>
    <property type="match status" value="1"/>
</dbReference>
<dbReference type="FunFam" id="2.40.128.20:FF:000006">
    <property type="entry name" value="Fatty acid-binding protein, liver"/>
    <property type="match status" value="1"/>
</dbReference>
<dbReference type="KEGG" id="pcad:102985686"/>
<dbReference type="PRINTS" id="PR00178">
    <property type="entry name" value="FATTYACIDBP"/>
</dbReference>
<evidence type="ECO:0000256" key="2">
    <source>
        <dbReference type="ARBA" id="ARBA00008390"/>
    </source>
</evidence>
<dbReference type="GO" id="GO:0008289">
    <property type="term" value="F:lipid binding"/>
    <property type="evidence" value="ECO:0007669"/>
    <property type="project" value="UniProtKB-KW"/>
</dbReference>
<keyword evidence="6" id="KW-1185">Reference proteome</keyword>
<dbReference type="SUPFAM" id="SSF50814">
    <property type="entry name" value="Lipocalins"/>
    <property type="match status" value="1"/>
</dbReference>
<evidence type="ECO:0000256" key="4">
    <source>
        <dbReference type="ARBA" id="ARBA00022490"/>
    </source>
</evidence>
<dbReference type="Pfam" id="PF14651">
    <property type="entry name" value="Lipocalin_7"/>
    <property type="match status" value="1"/>
</dbReference>
<keyword evidence="5" id="KW-0446">Lipid-binding</keyword>
<comment type="subcellular location">
    <subcellularLocation>
        <location evidence="1">Cytoplasm</location>
    </subcellularLocation>
</comment>
<evidence type="ECO:0000256" key="5">
    <source>
        <dbReference type="ARBA" id="ARBA00023121"/>
    </source>
</evidence>
<dbReference type="GeneID" id="102985686"/>
<gene>
    <name evidence="7" type="primary">FABP6</name>
</gene>